<accession>A0A151IHS7</accession>
<protein>
    <recommendedName>
        <fullName evidence="3">Transposase domain-containing protein</fullName>
    </recommendedName>
</protein>
<evidence type="ECO:0000313" key="2">
    <source>
        <dbReference type="Proteomes" id="UP000078542"/>
    </source>
</evidence>
<evidence type="ECO:0000313" key="1">
    <source>
        <dbReference type="EMBL" id="KYN01715.1"/>
    </source>
</evidence>
<evidence type="ECO:0008006" key="3">
    <source>
        <dbReference type="Google" id="ProtNLM"/>
    </source>
</evidence>
<sequence length="570" mass="67072">DSDIEETEDEVAKIKKWALQNDISQIALQELMNILRKRLLPQLPVSAKSFIGTKYTFNIENFVDPEGEHYQYVYFGLREGLLSCINTALHIHEVPLQINIDGIPLYKSSRKQFWPILCKVHYDPDIYKPFVVGIFCENTKPKNINQYLCKFIEEINTLQRDGLLISNRLLKIYIKCFVCDSPARSFLKGIKGHGGFSACERCTVHGERISNRTVYNEINALERNNESFRAQSDLEHHVAITPLLSITPEIDMIKIFVLDSMHLGYIGVMKKLLVDYWMEGKLTVRLSRLQKKELSRRLDTIRKYIPIEFQRKISALINARKWKATEFRFFLLYCGPLVLKTILRSELYRHFLLLHVAFRILCSERFKQYNNLSKIYLNRFFQILPLLYGLQSQVLNMHNLIHIPDDTTNMNCNLNLITSFPFESYLGQMRKLIRTPNKPLEQICRRLEEKKFFNLKKPTIPKLFVVLKQNDNYLQENIIFIEKIKLRGLFTITHKRPDNCILLEDYRTLLIKKIFYYEHDSESVKVSGLVLKRETISVYQYPLVSSLFQIWQIKKITDEIVTVPINAIKN</sequence>
<gene>
    <name evidence="1" type="ORF">ALC62_07489</name>
</gene>
<dbReference type="AlphaFoldDB" id="A0A151IHS7"/>
<dbReference type="EMBL" id="KQ977583">
    <property type="protein sequence ID" value="KYN01715.1"/>
    <property type="molecule type" value="Genomic_DNA"/>
</dbReference>
<proteinExistence type="predicted"/>
<reference evidence="1 2" key="1">
    <citation type="submission" date="2016-03" db="EMBL/GenBank/DDBJ databases">
        <title>Cyphomyrmex costatus WGS genome.</title>
        <authorList>
            <person name="Nygaard S."/>
            <person name="Hu H."/>
            <person name="Boomsma J."/>
            <person name="Zhang G."/>
        </authorList>
    </citation>
    <scope>NUCLEOTIDE SEQUENCE [LARGE SCALE GENOMIC DNA]</scope>
    <source>
        <strain evidence="1">MS0001</strain>
        <tissue evidence="1">Whole body</tissue>
    </source>
</reference>
<feature type="non-terminal residue" evidence="1">
    <location>
        <position position="1"/>
    </location>
</feature>
<dbReference type="STRING" id="456900.A0A151IHS7"/>
<name>A0A151IHS7_9HYME</name>
<dbReference type="PANTHER" id="PTHR33053">
    <property type="entry name" value="PROTEIN, PUTATIVE-RELATED"/>
    <property type="match status" value="1"/>
</dbReference>
<keyword evidence="2" id="KW-1185">Reference proteome</keyword>
<organism evidence="1 2">
    <name type="scientific">Cyphomyrmex costatus</name>
    <dbReference type="NCBI Taxonomy" id="456900"/>
    <lineage>
        <taxon>Eukaryota</taxon>
        <taxon>Metazoa</taxon>
        <taxon>Ecdysozoa</taxon>
        <taxon>Arthropoda</taxon>
        <taxon>Hexapoda</taxon>
        <taxon>Insecta</taxon>
        <taxon>Pterygota</taxon>
        <taxon>Neoptera</taxon>
        <taxon>Endopterygota</taxon>
        <taxon>Hymenoptera</taxon>
        <taxon>Apocrita</taxon>
        <taxon>Aculeata</taxon>
        <taxon>Formicoidea</taxon>
        <taxon>Formicidae</taxon>
        <taxon>Myrmicinae</taxon>
        <taxon>Cyphomyrmex</taxon>
    </lineage>
</organism>
<dbReference type="Proteomes" id="UP000078542">
    <property type="component" value="Unassembled WGS sequence"/>
</dbReference>